<keyword evidence="1" id="KW-1133">Transmembrane helix</keyword>
<keyword evidence="3" id="KW-1185">Reference proteome</keyword>
<dbReference type="InParanoid" id="G4ZX53"/>
<feature type="non-terminal residue" evidence="2">
    <location>
        <position position="145"/>
    </location>
</feature>
<organism evidence="2 3">
    <name type="scientific">Phytophthora sojae (strain P6497)</name>
    <name type="common">Soybean stem and root rot agent</name>
    <name type="synonym">Phytophthora megasperma f. sp. glycines</name>
    <dbReference type="NCBI Taxonomy" id="1094619"/>
    <lineage>
        <taxon>Eukaryota</taxon>
        <taxon>Sar</taxon>
        <taxon>Stramenopiles</taxon>
        <taxon>Oomycota</taxon>
        <taxon>Peronosporomycetes</taxon>
        <taxon>Peronosporales</taxon>
        <taxon>Peronosporaceae</taxon>
        <taxon>Phytophthora</taxon>
    </lineage>
</organism>
<dbReference type="KEGG" id="psoj:PHYSODRAFT_415024"/>
<dbReference type="RefSeq" id="XP_009532103.1">
    <property type="nucleotide sequence ID" value="XM_009533808.1"/>
</dbReference>
<dbReference type="Proteomes" id="UP000002640">
    <property type="component" value="Unassembled WGS sequence"/>
</dbReference>
<name>G4ZX53_PHYSP</name>
<evidence type="ECO:0000313" key="2">
    <source>
        <dbReference type="EMBL" id="EGZ11770.1"/>
    </source>
</evidence>
<gene>
    <name evidence="2" type="ORF">PHYSODRAFT_415024</name>
</gene>
<dbReference type="AlphaFoldDB" id="G4ZX53"/>
<keyword evidence="1" id="KW-0812">Transmembrane</keyword>
<dbReference type="OMA" id="DWYSIIS"/>
<proteinExistence type="predicted"/>
<accession>G4ZX53</accession>
<evidence type="ECO:0000256" key="1">
    <source>
        <dbReference type="SAM" id="Phobius"/>
    </source>
</evidence>
<reference evidence="2 3" key="1">
    <citation type="journal article" date="2006" name="Science">
        <title>Phytophthora genome sequences uncover evolutionary origins and mechanisms of pathogenesis.</title>
        <authorList>
            <person name="Tyler B.M."/>
            <person name="Tripathy S."/>
            <person name="Zhang X."/>
            <person name="Dehal P."/>
            <person name="Jiang R.H."/>
            <person name="Aerts A."/>
            <person name="Arredondo F.D."/>
            <person name="Baxter L."/>
            <person name="Bensasson D."/>
            <person name="Beynon J.L."/>
            <person name="Chapman J."/>
            <person name="Damasceno C.M."/>
            <person name="Dorrance A.E."/>
            <person name="Dou D."/>
            <person name="Dickerman A.W."/>
            <person name="Dubchak I.L."/>
            <person name="Garbelotto M."/>
            <person name="Gijzen M."/>
            <person name="Gordon S.G."/>
            <person name="Govers F."/>
            <person name="Grunwald N.J."/>
            <person name="Huang W."/>
            <person name="Ivors K.L."/>
            <person name="Jones R.W."/>
            <person name="Kamoun S."/>
            <person name="Krampis K."/>
            <person name="Lamour K.H."/>
            <person name="Lee M.K."/>
            <person name="McDonald W.H."/>
            <person name="Medina M."/>
            <person name="Meijer H.J."/>
            <person name="Nordberg E.K."/>
            <person name="Maclean D.J."/>
            <person name="Ospina-Giraldo M.D."/>
            <person name="Morris P.F."/>
            <person name="Phuntumart V."/>
            <person name="Putnam N.H."/>
            <person name="Rash S."/>
            <person name="Rose J.K."/>
            <person name="Sakihama Y."/>
            <person name="Salamov A.A."/>
            <person name="Savidor A."/>
            <person name="Scheuring C.F."/>
            <person name="Smith B.M."/>
            <person name="Sobral B.W."/>
            <person name="Terry A."/>
            <person name="Torto-Alalibo T.A."/>
            <person name="Win J."/>
            <person name="Xu Z."/>
            <person name="Zhang H."/>
            <person name="Grigoriev I.V."/>
            <person name="Rokhsar D.S."/>
            <person name="Boore J.L."/>
        </authorList>
    </citation>
    <scope>NUCLEOTIDE SEQUENCE [LARGE SCALE GENOMIC DNA]</scope>
    <source>
        <strain evidence="2 3">P6497</strain>
    </source>
</reference>
<feature type="transmembrane region" description="Helical" evidence="1">
    <location>
        <begin position="72"/>
        <end position="102"/>
    </location>
</feature>
<sequence>MRSTFYNYEALEIVILTRGIRCSNTTNSSSIAAACTTVFVDDYRYERDIVQTNLLDWYSIISMLRGSAQAYVWVRLILLIPFQVIVYSSLLPVAGYVLALVLDSSFMDIFLDSYWASVGGAVNFKLVPFLQTTAVQMRAVWLVAL</sequence>
<dbReference type="GeneID" id="20651853"/>
<protein>
    <submittedName>
        <fullName evidence="2">Uncharacterized protein</fullName>
    </submittedName>
</protein>
<keyword evidence="1" id="KW-0472">Membrane</keyword>
<evidence type="ECO:0000313" key="3">
    <source>
        <dbReference type="Proteomes" id="UP000002640"/>
    </source>
</evidence>
<dbReference type="PROSITE" id="PS51257">
    <property type="entry name" value="PROKAR_LIPOPROTEIN"/>
    <property type="match status" value="1"/>
</dbReference>
<dbReference type="EMBL" id="JH159157">
    <property type="protein sequence ID" value="EGZ11770.1"/>
    <property type="molecule type" value="Genomic_DNA"/>
</dbReference>